<dbReference type="InterPro" id="IPR038873">
    <property type="entry name" value="CXorf66"/>
</dbReference>
<sequence length="366" mass="41425">MNLFIYVLLLLIWTNTCLNTNQSDEPSTTGAKHRESMETKMDNFRRHLLIIIIGVMIIAFVYTCFCFLHYYCMSDDAPEAGKVKKEGVMAKSSRSSKISFSDSKTVSLCSPEKQSTLPGIDKLSGLSSPGKASIPTSTEKLIRPLSQEKSRKPSSPKKVFRSSHQENSSYPSKANRPPWLASLQYLVRPTKTPCPPYPQSQSLPKPSRLQKLTKRHTHPILKRSVSAGRTDILSRPQPVKSCLCYKEKCLVCRAASEFFANNISEAKKKNTQNPPFPRELKPFSKSFHKIDSRHNALCGNASDSDMMTYYGDGDSDKEITIICNIKRKEVIYKTTHEIMKGSIKIKTTHEEANLYQLFYAHHPLRP</sequence>
<dbReference type="Ensembl" id="ENSBMST00010031226.1">
    <property type="protein sequence ID" value="ENSBMSP00010028373.1"/>
    <property type="gene ID" value="ENSBMSG00010020599.1"/>
</dbReference>
<organism evidence="4">
    <name type="scientific">Balaenoptera musculus</name>
    <name type="common">Blue whale</name>
    <dbReference type="NCBI Taxonomy" id="9771"/>
    <lineage>
        <taxon>Eukaryota</taxon>
        <taxon>Metazoa</taxon>
        <taxon>Chordata</taxon>
        <taxon>Craniata</taxon>
        <taxon>Vertebrata</taxon>
        <taxon>Euteleostomi</taxon>
        <taxon>Mammalia</taxon>
        <taxon>Eutheria</taxon>
        <taxon>Laurasiatheria</taxon>
        <taxon>Artiodactyla</taxon>
        <taxon>Whippomorpha</taxon>
        <taxon>Cetacea</taxon>
        <taxon>Mysticeti</taxon>
        <taxon>Balaenopteridae</taxon>
        <taxon>Balaenoptera</taxon>
    </lineage>
</organism>
<feature type="compositionally biased region" description="Basic and acidic residues" evidence="1">
    <location>
        <begin position="140"/>
        <end position="151"/>
    </location>
</feature>
<protein>
    <submittedName>
        <fullName evidence="4">Uncharacterized protein</fullName>
    </submittedName>
</protein>
<dbReference type="OMA" id="KYYSEVD"/>
<proteinExistence type="predicted"/>
<feature type="signal peptide" evidence="3">
    <location>
        <begin position="1"/>
        <end position="19"/>
    </location>
</feature>
<evidence type="ECO:0000256" key="3">
    <source>
        <dbReference type="SAM" id="SignalP"/>
    </source>
</evidence>
<evidence type="ECO:0000313" key="4">
    <source>
        <dbReference type="Ensembl" id="ENSBMSP00010028373.1"/>
    </source>
</evidence>
<keyword evidence="2" id="KW-0812">Transmembrane</keyword>
<dbReference type="PANTHER" id="PTHR37340">
    <property type="entry name" value="GENE 7073-RELATED"/>
    <property type="match status" value="1"/>
</dbReference>
<accession>A0A8C0I5P7</accession>
<keyword evidence="3" id="KW-0732">Signal</keyword>
<feature type="transmembrane region" description="Helical" evidence="2">
    <location>
        <begin position="48"/>
        <end position="72"/>
    </location>
</feature>
<dbReference type="GeneTree" id="ENSGT00390000004226"/>
<feature type="compositionally biased region" description="Basic residues" evidence="1">
    <location>
        <begin position="152"/>
        <end position="161"/>
    </location>
</feature>
<name>A0A8C0I5P7_BALMU</name>
<dbReference type="AlphaFoldDB" id="A0A8C0I5P7"/>
<keyword evidence="2" id="KW-1133">Transmembrane helix</keyword>
<feature type="region of interest" description="Disordered" evidence="1">
    <location>
        <begin position="119"/>
        <end position="175"/>
    </location>
</feature>
<feature type="chain" id="PRO_5034274854" evidence="3">
    <location>
        <begin position="20"/>
        <end position="366"/>
    </location>
</feature>
<reference evidence="4" key="1">
    <citation type="submission" date="2023-09" db="UniProtKB">
        <authorList>
            <consortium name="Ensembl"/>
        </authorList>
    </citation>
    <scope>IDENTIFICATION</scope>
</reference>
<keyword evidence="2" id="KW-0472">Membrane</keyword>
<evidence type="ECO:0000256" key="2">
    <source>
        <dbReference type="SAM" id="Phobius"/>
    </source>
</evidence>
<evidence type="ECO:0000256" key="1">
    <source>
        <dbReference type="SAM" id="MobiDB-lite"/>
    </source>
</evidence>
<dbReference type="PANTHER" id="PTHR37340:SF1">
    <property type="entry name" value="GENE 7073-RELATED"/>
    <property type="match status" value="1"/>
</dbReference>